<dbReference type="EMBL" id="CP137555">
    <property type="protein sequence ID" value="WOX04709.1"/>
    <property type="molecule type" value="Genomic_DNA"/>
</dbReference>
<name>A0AAU0MY10_9GAMM</name>
<dbReference type="Proteomes" id="UP001302477">
    <property type="component" value="Chromosome"/>
</dbReference>
<dbReference type="AlphaFoldDB" id="A0AAU0MY10"/>
<accession>A0AAU0MY10</accession>
<gene>
    <name evidence="1" type="ORF">R5R33_13300</name>
</gene>
<dbReference type="RefSeq" id="WP_318953185.1">
    <property type="nucleotide sequence ID" value="NZ_CP137555.1"/>
</dbReference>
<keyword evidence="2" id="KW-1185">Reference proteome</keyword>
<evidence type="ECO:0000313" key="1">
    <source>
        <dbReference type="EMBL" id="WOX04709.1"/>
    </source>
</evidence>
<reference evidence="1 2" key="1">
    <citation type="submission" date="2023-10" db="EMBL/GenBank/DDBJ databases">
        <title>Description of Microbulbifer bruguierae sp. nov., isolated from the sediments of mangrove plant Bruguiera sexangula and comparative genomic analyses of the genus Microbulbifer.</title>
        <authorList>
            <person name="Long M."/>
        </authorList>
    </citation>
    <scope>NUCLEOTIDE SEQUENCE [LARGE SCALE GENOMIC DNA]</scope>
    <source>
        <strain evidence="1 2">SPO729</strain>
    </source>
</reference>
<evidence type="ECO:0000313" key="2">
    <source>
        <dbReference type="Proteomes" id="UP001302477"/>
    </source>
</evidence>
<protein>
    <submittedName>
        <fullName evidence="1">Uncharacterized protein</fullName>
    </submittedName>
</protein>
<dbReference type="KEGG" id="mpaf:R5R33_13300"/>
<sequence>MKEDALNYEKTRLPYYLVMDFWGADDACKLFADLDPYYAKEVLEGGERVFQIAPLLPGQSGTEEQGRRYLTYRKTWDSCDHTEWLNNERNPVKFGDDGERMLPVDYFLQWAYAKRIPIPWLEWADDNGYLDRSRQKLAFADANTIMLPINDPRISKQLIDMVQSAVARWGKWNPADKTTAPTNATVEGDLLKKGWKSPTMRKLAASIIRPENAPRGMSKKVTKKVQ</sequence>
<proteinExistence type="predicted"/>
<organism evidence="1 2">
    <name type="scientific">Microbulbifer pacificus</name>
    <dbReference type="NCBI Taxonomy" id="407164"/>
    <lineage>
        <taxon>Bacteria</taxon>
        <taxon>Pseudomonadati</taxon>
        <taxon>Pseudomonadota</taxon>
        <taxon>Gammaproteobacteria</taxon>
        <taxon>Cellvibrionales</taxon>
        <taxon>Microbulbiferaceae</taxon>
        <taxon>Microbulbifer</taxon>
    </lineage>
</organism>